<protein>
    <submittedName>
        <fullName evidence="2">Uncharacterized protein</fullName>
    </submittedName>
</protein>
<feature type="region of interest" description="Disordered" evidence="1">
    <location>
        <begin position="65"/>
        <end position="121"/>
    </location>
</feature>
<evidence type="ECO:0000313" key="3">
    <source>
        <dbReference type="Proteomes" id="UP001385951"/>
    </source>
</evidence>
<organism evidence="2 3">
    <name type="scientific">Cerrena zonata</name>
    <dbReference type="NCBI Taxonomy" id="2478898"/>
    <lineage>
        <taxon>Eukaryota</taxon>
        <taxon>Fungi</taxon>
        <taxon>Dikarya</taxon>
        <taxon>Basidiomycota</taxon>
        <taxon>Agaricomycotina</taxon>
        <taxon>Agaricomycetes</taxon>
        <taxon>Polyporales</taxon>
        <taxon>Cerrenaceae</taxon>
        <taxon>Cerrena</taxon>
    </lineage>
</organism>
<dbReference type="EMBL" id="JASBNA010000097">
    <property type="protein sequence ID" value="KAK7677026.1"/>
    <property type="molecule type" value="Genomic_DNA"/>
</dbReference>
<keyword evidence="3" id="KW-1185">Reference proteome</keyword>
<dbReference type="InterPro" id="IPR040521">
    <property type="entry name" value="KDZ"/>
</dbReference>
<name>A0AAW0FI58_9APHY</name>
<dbReference type="Proteomes" id="UP001385951">
    <property type="component" value="Unassembled WGS sequence"/>
</dbReference>
<proteinExistence type="predicted"/>
<reference evidence="2 3" key="1">
    <citation type="submission" date="2022-09" db="EMBL/GenBank/DDBJ databases">
        <authorList>
            <person name="Palmer J.M."/>
        </authorList>
    </citation>
    <scope>NUCLEOTIDE SEQUENCE [LARGE SCALE GENOMIC DNA]</scope>
    <source>
        <strain evidence="2 3">DSM 7382</strain>
    </source>
</reference>
<sequence length="121" mass="13812">MHVKLVATRYLEDEPELKYSRFVIYNGNNSLKRITKVGDHQVADVRVFTDTNYFLTYEFVDQYANEVPRRQTRASPVHANTDDEDDPEPHKTVEPDNNPDGDPTDGSGQNDNKTANPCVKN</sequence>
<evidence type="ECO:0000313" key="2">
    <source>
        <dbReference type="EMBL" id="KAK7677026.1"/>
    </source>
</evidence>
<dbReference type="Pfam" id="PF18758">
    <property type="entry name" value="KDZ"/>
    <property type="match status" value="1"/>
</dbReference>
<gene>
    <name evidence="2" type="ORF">QCA50_019991</name>
</gene>
<evidence type="ECO:0000256" key="1">
    <source>
        <dbReference type="SAM" id="MobiDB-lite"/>
    </source>
</evidence>
<comment type="caution">
    <text evidence="2">The sequence shown here is derived from an EMBL/GenBank/DDBJ whole genome shotgun (WGS) entry which is preliminary data.</text>
</comment>
<accession>A0AAW0FI58</accession>
<dbReference type="AlphaFoldDB" id="A0AAW0FI58"/>